<evidence type="ECO:0000313" key="1">
    <source>
        <dbReference type="EMBL" id="KIV79516.1"/>
    </source>
</evidence>
<proteinExistence type="predicted"/>
<dbReference type="AlphaFoldDB" id="A0A0D1WWJ7"/>
<dbReference type="OrthoDB" id="5275938at2759"/>
<name>A0A0D1WWJ7_9EURO</name>
<dbReference type="HOGENOM" id="CLU_721668_0_0_1"/>
<dbReference type="Gene3D" id="3.30.710.10">
    <property type="entry name" value="Potassium Channel Kv1.1, Chain A"/>
    <property type="match status" value="1"/>
</dbReference>
<protein>
    <recommendedName>
        <fullName evidence="3">BTB domain-containing protein</fullName>
    </recommendedName>
</protein>
<dbReference type="Proteomes" id="UP000053599">
    <property type="component" value="Unassembled WGS sequence"/>
</dbReference>
<evidence type="ECO:0008006" key="3">
    <source>
        <dbReference type="Google" id="ProtNLM"/>
    </source>
</evidence>
<sequence>MTSPTIHSRKCDLNLHIGEQYQPQLEKDAYDSEALNHLVPHEALTASSPVFKAMLDGHFREAQLQFSTNKPPTLELPEDHPEALTTLCDILCDKDELGTGMTFSAIRHVAMLSNKYDCTKHVRPWFRWQILRKTHSEEVWTGVSGDVQRWLPEDLADSLVSAYLLDDAHIFDLLSTVAVKTLPKEFIEKDNICRETLETLMPETFIEALPVANERVLQQLIDKCQSLIQSFLGRPTMDNGRKWADVEDGFSTTPISAMCQVGSQHLAQFMMVLQTFRLLPTADECRTTLYRAINVLSDVAKQHIIGGGVMSCRGPHGRGAGYSEWMCEWPWTKNLEVVIKSIEAKLHCICLHCLKVNGGKPEDIMHSPAECPRRIGADKEMSG</sequence>
<dbReference type="EMBL" id="KN846953">
    <property type="protein sequence ID" value="KIV79516.1"/>
    <property type="molecule type" value="Genomic_DNA"/>
</dbReference>
<dbReference type="InterPro" id="IPR011333">
    <property type="entry name" value="SKP1/BTB/POZ_sf"/>
</dbReference>
<dbReference type="STRING" id="1016849.A0A0D1WWJ7"/>
<accession>A0A0D1WWJ7</accession>
<reference evidence="1 2" key="1">
    <citation type="submission" date="2015-01" db="EMBL/GenBank/DDBJ databases">
        <title>The Genome Sequence of Exophiala sideris CBS121828.</title>
        <authorList>
            <consortium name="The Broad Institute Genomics Platform"/>
            <person name="Cuomo C."/>
            <person name="de Hoog S."/>
            <person name="Gorbushina A."/>
            <person name="Stielow B."/>
            <person name="Teixiera M."/>
            <person name="Abouelleil A."/>
            <person name="Chapman S.B."/>
            <person name="Priest M."/>
            <person name="Young S.K."/>
            <person name="Wortman J."/>
            <person name="Nusbaum C."/>
            <person name="Birren B."/>
        </authorList>
    </citation>
    <scope>NUCLEOTIDE SEQUENCE [LARGE SCALE GENOMIC DNA]</scope>
    <source>
        <strain evidence="1 2">CBS 121828</strain>
    </source>
</reference>
<evidence type="ECO:0000313" key="2">
    <source>
        <dbReference type="Proteomes" id="UP000053599"/>
    </source>
</evidence>
<gene>
    <name evidence="1" type="ORF">PV11_07073</name>
</gene>
<organism evidence="1 2">
    <name type="scientific">Exophiala sideris</name>
    <dbReference type="NCBI Taxonomy" id="1016849"/>
    <lineage>
        <taxon>Eukaryota</taxon>
        <taxon>Fungi</taxon>
        <taxon>Dikarya</taxon>
        <taxon>Ascomycota</taxon>
        <taxon>Pezizomycotina</taxon>
        <taxon>Eurotiomycetes</taxon>
        <taxon>Chaetothyriomycetidae</taxon>
        <taxon>Chaetothyriales</taxon>
        <taxon>Herpotrichiellaceae</taxon>
        <taxon>Exophiala</taxon>
    </lineage>
</organism>